<gene>
    <name evidence="1" type="ORF">M378DRAFT_166498</name>
</gene>
<accession>A0A0C2WJK8</accession>
<proteinExistence type="predicted"/>
<protein>
    <submittedName>
        <fullName evidence="1">Uncharacterized protein</fullName>
    </submittedName>
</protein>
<dbReference type="EMBL" id="KN818280">
    <property type="protein sequence ID" value="KIL61732.1"/>
    <property type="molecule type" value="Genomic_DNA"/>
</dbReference>
<reference evidence="1 2" key="1">
    <citation type="submission" date="2014-04" db="EMBL/GenBank/DDBJ databases">
        <title>Evolutionary Origins and Diversification of the Mycorrhizal Mutualists.</title>
        <authorList>
            <consortium name="DOE Joint Genome Institute"/>
            <consortium name="Mycorrhizal Genomics Consortium"/>
            <person name="Kohler A."/>
            <person name="Kuo A."/>
            <person name="Nagy L.G."/>
            <person name="Floudas D."/>
            <person name="Copeland A."/>
            <person name="Barry K.W."/>
            <person name="Cichocki N."/>
            <person name="Veneault-Fourrey C."/>
            <person name="LaButti K."/>
            <person name="Lindquist E.A."/>
            <person name="Lipzen A."/>
            <person name="Lundell T."/>
            <person name="Morin E."/>
            <person name="Murat C."/>
            <person name="Riley R."/>
            <person name="Ohm R."/>
            <person name="Sun H."/>
            <person name="Tunlid A."/>
            <person name="Henrissat B."/>
            <person name="Grigoriev I.V."/>
            <person name="Hibbett D.S."/>
            <person name="Martin F."/>
        </authorList>
    </citation>
    <scope>NUCLEOTIDE SEQUENCE [LARGE SCALE GENOMIC DNA]</scope>
    <source>
        <strain evidence="1 2">Koide BX008</strain>
    </source>
</reference>
<evidence type="ECO:0000313" key="2">
    <source>
        <dbReference type="Proteomes" id="UP000054549"/>
    </source>
</evidence>
<dbReference type="InParanoid" id="A0A0C2WJK8"/>
<evidence type="ECO:0000313" key="1">
    <source>
        <dbReference type="EMBL" id="KIL61732.1"/>
    </source>
</evidence>
<keyword evidence="2" id="KW-1185">Reference proteome</keyword>
<dbReference type="AlphaFoldDB" id="A0A0C2WJK8"/>
<dbReference type="Proteomes" id="UP000054549">
    <property type="component" value="Unassembled WGS sequence"/>
</dbReference>
<name>A0A0C2WJK8_AMAMK</name>
<dbReference type="HOGENOM" id="CLU_1402114_0_0_1"/>
<sequence>MYVYSSPSILQVARNHPLTKLSLEAVLIADYDELLVSDLSSWRRQSLAIQEGIKRQRWEVNIIKKRHIRTGHCQRTDSTLHVLRRIPIHTSVFNFLRSSSSSITLIKSVRNVNGLKTFEILGGNWFKRGIMKHATYYSYYCTSTSSPKGGRKQDSGSNCEPSLIKVLMLVKKSWYAQYTAALRRQVLHLYFRQP</sequence>
<organism evidence="1 2">
    <name type="scientific">Amanita muscaria (strain Koide BX008)</name>
    <dbReference type="NCBI Taxonomy" id="946122"/>
    <lineage>
        <taxon>Eukaryota</taxon>
        <taxon>Fungi</taxon>
        <taxon>Dikarya</taxon>
        <taxon>Basidiomycota</taxon>
        <taxon>Agaricomycotina</taxon>
        <taxon>Agaricomycetes</taxon>
        <taxon>Agaricomycetidae</taxon>
        <taxon>Agaricales</taxon>
        <taxon>Pluteineae</taxon>
        <taxon>Amanitaceae</taxon>
        <taxon>Amanita</taxon>
    </lineage>
</organism>